<dbReference type="Pfam" id="PF11931">
    <property type="entry name" value="SF3a60_Prp9_C"/>
    <property type="match status" value="1"/>
</dbReference>
<keyword evidence="4" id="KW-0479">Metal-binding</keyword>
<dbReference type="InterPro" id="IPR021966">
    <property type="entry name" value="SF3a60_bindingd"/>
</dbReference>
<dbReference type="PANTHER" id="PTHR12786">
    <property type="entry name" value="SPLICING FACTOR SF3A-RELATED"/>
    <property type="match status" value="1"/>
</dbReference>
<name>A0A9P8N762_9HYPO</name>
<dbReference type="Pfam" id="PF12874">
    <property type="entry name" value="zf-met"/>
    <property type="match status" value="1"/>
</dbReference>
<dbReference type="Pfam" id="PF12108">
    <property type="entry name" value="SF3a60_bindingd"/>
    <property type="match status" value="1"/>
</dbReference>
<keyword evidence="6" id="KW-0862">Zinc</keyword>
<evidence type="ECO:0000256" key="2">
    <source>
        <dbReference type="ARBA" id="ARBA00008776"/>
    </source>
</evidence>
<feature type="region of interest" description="Disordered" evidence="8">
    <location>
        <begin position="307"/>
        <end position="361"/>
    </location>
</feature>
<dbReference type="SUPFAM" id="SSF57667">
    <property type="entry name" value="beta-beta-alpha zinc fingers"/>
    <property type="match status" value="1"/>
</dbReference>
<dbReference type="InterPro" id="IPR000690">
    <property type="entry name" value="Matrin/U1-C_Znf_C2H2"/>
</dbReference>
<gene>
    <name evidence="10" type="ORF">HRG_00646</name>
</gene>
<dbReference type="InterPro" id="IPR051421">
    <property type="entry name" value="RNA_Proc_DNA_Dmg_Regulator"/>
</dbReference>
<dbReference type="PROSITE" id="PS00028">
    <property type="entry name" value="ZINC_FINGER_C2H2_1"/>
    <property type="match status" value="1"/>
</dbReference>
<dbReference type="AlphaFoldDB" id="A0A9P8N762"/>
<comment type="similarity">
    <text evidence="2">Belongs to the SF3A3 family.</text>
</comment>
<feature type="domain" description="Matrin-type" evidence="9">
    <location>
        <begin position="393"/>
        <end position="424"/>
    </location>
</feature>
<dbReference type="PROSITE" id="PS50171">
    <property type="entry name" value="ZF_MATRIN"/>
    <property type="match status" value="1"/>
</dbReference>
<dbReference type="SMART" id="SM00451">
    <property type="entry name" value="ZnF_U1"/>
    <property type="match status" value="1"/>
</dbReference>
<evidence type="ECO:0000259" key="9">
    <source>
        <dbReference type="PROSITE" id="PS50171"/>
    </source>
</evidence>
<evidence type="ECO:0000256" key="1">
    <source>
        <dbReference type="ARBA" id="ARBA00004123"/>
    </source>
</evidence>
<keyword evidence="5" id="KW-0863">Zinc-finger</keyword>
<dbReference type="GO" id="GO:0003723">
    <property type="term" value="F:RNA binding"/>
    <property type="evidence" value="ECO:0007669"/>
    <property type="project" value="InterPro"/>
</dbReference>
<dbReference type="GO" id="GO:0000398">
    <property type="term" value="P:mRNA splicing, via spliceosome"/>
    <property type="evidence" value="ECO:0007669"/>
    <property type="project" value="InterPro"/>
</dbReference>
<feature type="compositionally biased region" description="Basic and acidic residues" evidence="8">
    <location>
        <begin position="313"/>
        <end position="335"/>
    </location>
</feature>
<evidence type="ECO:0000256" key="8">
    <source>
        <dbReference type="SAM" id="MobiDB-lite"/>
    </source>
</evidence>
<comment type="subcellular location">
    <subcellularLocation>
        <location evidence="1">Nucleus</location>
    </subcellularLocation>
</comment>
<feature type="compositionally biased region" description="Basic and acidic residues" evidence="8">
    <location>
        <begin position="281"/>
        <end position="295"/>
    </location>
</feature>
<keyword evidence="11" id="KW-1185">Reference proteome</keyword>
<evidence type="ECO:0000313" key="11">
    <source>
        <dbReference type="Proteomes" id="UP000824596"/>
    </source>
</evidence>
<dbReference type="InterPro" id="IPR003604">
    <property type="entry name" value="Matrin/U1-like-C_Znf_C2H2"/>
</dbReference>
<dbReference type="InterPro" id="IPR036236">
    <property type="entry name" value="Znf_C2H2_sf"/>
</dbReference>
<dbReference type="GeneID" id="68349775"/>
<dbReference type="GO" id="GO:0005681">
    <property type="term" value="C:spliceosomal complex"/>
    <property type="evidence" value="ECO:0007669"/>
    <property type="project" value="InterPro"/>
</dbReference>
<reference evidence="10" key="1">
    <citation type="submission" date="2021-09" db="EMBL/GenBank/DDBJ databases">
        <title>A high-quality genome of the endoparasitic fungus Hirsutella rhossiliensis with a comparison of Hirsutella genomes reveals transposable elements contributing to genome size variation.</title>
        <authorList>
            <person name="Lin R."/>
            <person name="Jiao Y."/>
            <person name="Sun X."/>
            <person name="Ling J."/>
            <person name="Xie B."/>
            <person name="Cheng X."/>
        </authorList>
    </citation>
    <scope>NUCLEOTIDE SEQUENCE</scope>
    <source>
        <strain evidence="10">HR02</strain>
    </source>
</reference>
<comment type="caution">
    <text evidence="10">The sequence shown here is derived from an EMBL/GenBank/DDBJ whole genome shotgun (WGS) entry which is preliminary data.</text>
</comment>
<keyword evidence="7" id="KW-0539">Nucleus</keyword>
<dbReference type="InterPro" id="IPR013087">
    <property type="entry name" value="Znf_C2H2_type"/>
</dbReference>
<dbReference type="GO" id="GO:0008270">
    <property type="term" value="F:zinc ion binding"/>
    <property type="evidence" value="ECO:0007669"/>
    <property type="project" value="UniProtKB-KW"/>
</dbReference>
<evidence type="ECO:0000256" key="4">
    <source>
        <dbReference type="ARBA" id="ARBA00022723"/>
    </source>
</evidence>
<dbReference type="Pfam" id="PF16837">
    <property type="entry name" value="SF3A3"/>
    <property type="match status" value="1"/>
</dbReference>
<keyword evidence="3" id="KW-0597">Phosphoprotein</keyword>
<feature type="region of interest" description="Disordered" evidence="8">
    <location>
        <begin position="275"/>
        <end position="295"/>
    </location>
</feature>
<organism evidence="10 11">
    <name type="scientific">Hirsutella rhossiliensis</name>
    <dbReference type="NCBI Taxonomy" id="111463"/>
    <lineage>
        <taxon>Eukaryota</taxon>
        <taxon>Fungi</taxon>
        <taxon>Dikarya</taxon>
        <taxon>Ascomycota</taxon>
        <taxon>Pezizomycotina</taxon>
        <taxon>Sordariomycetes</taxon>
        <taxon>Hypocreomycetidae</taxon>
        <taxon>Hypocreales</taxon>
        <taxon>Ophiocordycipitaceae</taxon>
        <taxon>Hirsutella</taxon>
    </lineage>
</organism>
<evidence type="ECO:0000256" key="7">
    <source>
        <dbReference type="ARBA" id="ARBA00023242"/>
    </source>
</evidence>
<evidence type="ECO:0000313" key="10">
    <source>
        <dbReference type="EMBL" id="KAH0968004.1"/>
    </source>
</evidence>
<sequence length="488" mass="56945">MPLDLEEERYIHEDLERLEQGIADRLRDDPKHIRNRLNRDHEIAQLLEQMQQQSRNLARIYKDGAKTKERELEQLQTGDPFAQFYSQLNELREHHSRYPNEQAENSEMRYKPKQSGDGTGQMPSIVETLFSGEEAYGRFFDLNICHEAFLNLPNVKRLSYLQYLESFDNFGPGYGGLKRVEKLTDQYFKYVGDLADYLRSFRERTRPLEDTKKVLAEFDQEFETAWNKDEVQGWQLETPSTTGASKDPNNVTGVWCADCEKVFTNKNVYKGHLTGRKHKRAAEQRKNRQEADERAIAEREYRVKRLAASMSTERSDTRVNVERKQGMTERERQQELDNLLNVSEAPKAGAQGEEEDGEDGEEKIYNPLKLPLAWDGKPIPFWLYRLHGLGVEFHCEVCGNFVYMGRRAFDKHFGEPRHIYGLKCLGITNVTLFRDITKIEEALKLWDRLKQEEQKSKVDEGSIVQMEDGEGNVMPEKVYNDLQKQGLL</sequence>
<evidence type="ECO:0000256" key="6">
    <source>
        <dbReference type="ARBA" id="ARBA00022833"/>
    </source>
</evidence>
<dbReference type="OrthoDB" id="2160351at2759"/>
<evidence type="ECO:0000256" key="3">
    <source>
        <dbReference type="ARBA" id="ARBA00022553"/>
    </source>
</evidence>
<dbReference type="PANTHER" id="PTHR12786:SF2">
    <property type="entry name" value="SPLICING FACTOR 3A SUBUNIT 3"/>
    <property type="match status" value="1"/>
</dbReference>
<feature type="region of interest" description="Disordered" evidence="8">
    <location>
        <begin position="98"/>
        <end position="121"/>
    </location>
</feature>
<dbReference type="InterPro" id="IPR031774">
    <property type="entry name" value="SF3A3_dom"/>
</dbReference>
<evidence type="ECO:0000256" key="5">
    <source>
        <dbReference type="ARBA" id="ARBA00022771"/>
    </source>
</evidence>
<dbReference type="Proteomes" id="UP000824596">
    <property type="component" value="Unassembled WGS sequence"/>
</dbReference>
<dbReference type="InterPro" id="IPR024598">
    <property type="entry name" value="SF3a60/Prp9_C"/>
</dbReference>
<dbReference type="Gene3D" id="3.30.160.60">
    <property type="entry name" value="Classic Zinc Finger"/>
    <property type="match status" value="1"/>
</dbReference>
<proteinExistence type="inferred from homology"/>
<feature type="compositionally biased region" description="Acidic residues" evidence="8">
    <location>
        <begin position="352"/>
        <end position="361"/>
    </location>
</feature>
<accession>A0A9P8N762</accession>
<dbReference type="EMBL" id="JAIZPD010000001">
    <property type="protein sequence ID" value="KAH0968004.1"/>
    <property type="molecule type" value="Genomic_DNA"/>
</dbReference>
<dbReference type="RefSeq" id="XP_044725517.1">
    <property type="nucleotide sequence ID" value="XM_044859117.1"/>
</dbReference>
<protein>
    <submittedName>
        <fullName evidence="10">Pre-mRNA-splicing factor SF3A3, of SF3a complex, prp9 domain-containing protein</fullName>
    </submittedName>
</protein>